<dbReference type="EMBL" id="KI965517">
    <property type="protein sequence ID" value="EUD64275.1"/>
    <property type="molecule type" value="Genomic_DNA"/>
</dbReference>
<dbReference type="GeneID" id="20040615"/>
<dbReference type="AlphaFoldDB" id="W6ZYA6"/>
<accession>W6ZYA6</accession>
<evidence type="ECO:0000313" key="1">
    <source>
        <dbReference type="EMBL" id="EUD64275.1"/>
    </source>
</evidence>
<proteinExistence type="predicted"/>
<evidence type="ECO:0000313" key="2">
    <source>
        <dbReference type="Proteomes" id="UP000030640"/>
    </source>
</evidence>
<dbReference type="VEuPathDB" id="PlasmoDB:C922_05341"/>
<name>W6ZYA6_9APIC</name>
<organism evidence="1 2">
    <name type="scientific">Plasmodium inui San Antonio 1</name>
    <dbReference type="NCBI Taxonomy" id="1237626"/>
    <lineage>
        <taxon>Eukaryota</taxon>
        <taxon>Sar</taxon>
        <taxon>Alveolata</taxon>
        <taxon>Apicomplexa</taxon>
        <taxon>Aconoidasida</taxon>
        <taxon>Haemosporida</taxon>
        <taxon>Plasmodiidae</taxon>
        <taxon>Plasmodium</taxon>
        <taxon>Plasmodium (Plasmodium)</taxon>
    </lineage>
</organism>
<protein>
    <submittedName>
        <fullName evidence="1">Uncharacterized protein</fullName>
    </submittedName>
</protein>
<reference evidence="1 2" key="1">
    <citation type="submission" date="2013-02" db="EMBL/GenBank/DDBJ databases">
        <title>The Genome Sequence of Plasmodium inui San Antonio 1.</title>
        <authorList>
            <consortium name="The Broad Institute Genome Sequencing Platform"/>
            <consortium name="The Broad Institute Genome Sequencing Center for Infectious Disease"/>
            <person name="Neafsey D."/>
            <person name="Cheeseman I."/>
            <person name="Volkman S."/>
            <person name="Adams J."/>
            <person name="Walker B."/>
            <person name="Young S.K."/>
            <person name="Zeng Q."/>
            <person name="Gargeya S."/>
            <person name="Fitzgerald M."/>
            <person name="Haas B."/>
            <person name="Abouelleil A."/>
            <person name="Alvarado L."/>
            <person name="Arachchi H.M."/>
            <person name="Berlin A.M."/>
            <person name="Chapman S.B."/>
            <person name="Dewar J."/>
            <person name="Goldberg J."/>
            <person name="Griggs A."/>
            <person name="Gujja S."/>
            <person name="Hansen M."/>
            <person name="Howarth C."/>
            <person name="Imamovic A."/>
            <person name="Larimer J."/>
            <person name="McCowan C."/>
            <person name="Murphy C."/>
            <person name="Neiman D."/>
            <person name="Pearson M."/>
            <person name="Priest M."/>
            <person name="Roberts A."/>
            <person name="Saif S."/>
            <person name="Shea T."/>
            <person name="Sisk P."/>
            <person name="Sykes S."/>
            <person name="Wortman J."/>
            <person name="Nusbaum C."/>
            <person name="Birren B."/>
        </authorList>
    </citation>
    <scope>NUCLEOTIDE SEQUENCE [LARGE SCALE GENOMIC DNA]</scope>
    <source>
        <strain evidence="1 2">San Antonio 1</strain>
    </source>
</reference>
<dbReference type="RefSeq" id="XP_008819134.1">
    <property type="nucleotide sequence ID" value="XM_008820912.1"/>
</dbReference>
<dbReference type="Proteomes" id="UP000030640">
    <property type="component" value="Unassembled WGS sequence"/>
</dbReference>
<sequence length="166" mass="19602">MKIANDSDCTPERRLNSLLQENEFNTQFNTTKSTKSVQRLDNSYDSNETFPNYDNFADSCGIIDNSDESFVEINYHDEHVEVHNSDSTIYSEVQSYNPVEDTSPTIYSYRHRKKSIFSSLFKLLKEVDAEYERAIYNTLKNNVPHYIQVLYIFYKYDNCKYLTVLF</sequence>
<dbReference type="OrthoDB" id="389390at2759"/>
<keyword evidence="2" id="KW-1185">Reference proteome</keyword>
<gene>
    <name evidence="1" type="ORF">C922_05341</name>
</gene>